<feature type="domain" description="Reverse transcriptase zinc-binding" evidence="1">
    <location>
        <begin position="9"/>
        <end position="81"/>
    </location>
</feature>
<evidence type="ECO:0000313" key="2">
    <source>
        <dbReference type="EMBL" id="KAL0405986.1"/>
    </source>
</evidence>
<reference evidence="2" key="1">
    <citation type="submission" date="2020-06" db="EMBL/GenBank/DDBJ databases">
        <authorList>
            <person name="Li T."/>
            <person name="Hu X."/>
            <person name="Zhang T."/>
            <person name="Song X."/>
            <person name="Zhang H."/>
            <person name="Dai N."/>
            <person name="Sheng W."/>
            <person name="Hou X."/>
            <person name="Wei L."/>
        </authorList>
    </citation>
    <scope>NUCLEOTIDE SEQUENCE</scope>
    <source>
        <strain evidence="2">KEN1</strain>
        <tissue evidence="2">Leaf</tissue>
    </source>
</reference>
<sequence>MSLSKPAGQSEKRKSWRFIWRVKLPPKMLLFAWKCGRNALPTLENLQRRSMARDEVCVNCGAPSETLFHTLVFCPFSRLVWAISHLPWRSIAQQAANTEEWMRLVNHELDRPDFVFFLLVCWALWSHRNRRIFEGLQMEATEVLAMARRQQMYAVSGGLVGVD</sequence>
<dbReference type="AlphaFoldDB" id="A0AAW2TR09"/>
<gene>
    <name evidence="2" type="ORF">Slati_3912500</name>
</gene>
<accession>A0AAW2TR09</accession>
<reference evidence="2" key="2">
    <citation type="journal article" date="2024" name="Plant">
        <title>Genomic evolution and insights into agronomic trait innovations of Sesamum species.</title>
        <authorList>
            <person name="Miao H."/>
            <person name="Wang L."/>
            <person name="Qu L."/>
            <person name="Liu H."/>
            <person name="Sun Y."/>
            <person name="Le M."/>
            <person name="Wang Q."/>
            <person name="Wei S."/>
            <person name="Zheng Y."/>
            <person name="Lin W."/>
            <person name="Duan Y."/>
            <person name="Cao H."/>
            <person name="Xiong S."/>
            <person name="Wang X."/>
            <person name="Wei L."/>
            <person name="Li C."/>
            <person name="Ma Q."/>
            <person name="Ju M."/>
            <person name="Zhao R."/>
            <person name="Li G."/>
            <person name="Mu C."/>
            <person name="Tian Q."/>
            <person name="Mei H."/>
            <person name="Zhang T."/>
            <person name="Gao T."/>
            <person name="Zhang H."/>
        </authorList>
    </citation>
    <scope>NUCLEOTIDE SEQUENCE</scope>
    <source>
        <strain evidence="2">KEN1</strain>
    </source>
</reference>
<dbReference type="EMBL" id="JACGWN010000014">
    <property type="protein sequence ID" value="KAL0405986.1"/>
    <property type="molecule type" value="Genomic_DNA"/>
</dbReference>
<proteinExistence type="predicted"/>
<comment type="caution">
    <text evidence="2">The sequence shown here is derived from an EMBL/GenBank/DDBJ whole genome shotgun (WGS) entry which is preliminary data.</text>
</comment>
<organism evidence="2">
    <name type="scientific">Sesamum latifolium</name>
    <dbReference type="NCBI Taxonomy" id="2727402"/>
    <lineage>
        <taxon>Eukaryota</taxon>
        <taxon>Viridiplantae</taxon>
        <taxon>Streptophyta</taxon>
        <taxon>Embryophyta</taxon>
        <taxon>Tracheophyta</taxon>
        <taxon>Spermatophyta</taxon>
        <taxon>Magnoliopsida</taxon>
        <taxon>eudicotyledons</taxon>
        <taxon>Gunneridae</taxon>
        <taxon>Pentapetalae</taxon>
        <taxon>asterids</taxon>
        <taxon>lamiids</taxon>
        <taxon>Lamiales</taxon>
        <taxon>Pedaliaceae</taxon>
        <taxon>Sesamum</taxon>
    </lineage>
</organism>
<protein>
    <recommendedName>
        <fullName evidence="1">Reverse transcriptase zinc-binding domain-containing protein</fullName>
    </recommendedName>
</protein>
<evidence type="ECO:0000259" key="1">
    <source>
        <dbReference type="Pfam" id="PF13966"/>
    </source>
</evidence>
<dbReference type="InterPro" id="IPR026960">
    <property type="entry name" value="RVT-Znf"/>
</dbReference>
<dbReference type="Pfam" id="PF13966">
    <property type="entry name" value="zf-RVT"/>
    <property type="match status" value="1"/>
</dbReference>
<name>A0AAW2TR09_9LAMI</name>